<dbReference type="Pfam" id="PF00011">
    <property type="entry name" value="HSP20"/>
    <property type="match status" value="1"/>
</dbReference>
<dbReference type="GO" id="GO:0005737">
    <property type="term" value="C:cytoplasm"/>
    <property type="evidence" value="ECO:0007669"/>
    <property type="project" value="TreeGrafter"/>
</dbReference>
<dbReference type="SUPFAM" id="SSF49764">
    <property type="entry name" value="HSP20-like chaperones"/>
    <property type="match status" value="1"/>
</dbReference>
<name>A0A087UUE8_STEMI</name>
<evidence type="ECO:0000256" key="3">
    <source>
        <dbReference type="SAM" id="MobiDB-lite"/>
    </source>
</evidence>
<dbReference type="EMBL" id="KK121667">
    <property type="protein sequence ID" value="KFM80987.1"/>
    <property type="molecule type" value="Genomic_DNA"/>
</dbReference>
<feature type="compositionally biased region" description="Basic and acidic residues" evidence="3">
    <location>
        <begin position="196"/>
        <end position="205"/>
    </location>
</feature>
<dbReference type="InterPro" id="IPR002068">
    <property type="entry name" value="A-crystallin/Hsp20_dom"/>
</dbReference>
<keyword evidence="6" id="KW-1185">Reference proteome</keyword>
<evidence type="ECO:0000313" key="5">
    <source>
        <dbReference type="EMBL" id="KFM80987.1"/>
    </source>
</evidence>
<dbReference type="GO" id="GO:0009408">
    <property type="term" value="P:response to heat"/>
    <property type="evidence" value="ECO:0007669"/>
    <property type="project" value="TreeGrafter"/>
</dbReference>
<dbReference type="GO" id="GO:0042026">
    <property type="term" value="P:protein refolding"/>
    <property type="evidence" value="ECO:0007669"/>
    <property type="project" value="TreeGrafter"/>
</dbReference>
<accession>A0A087UUE8</accession>
<feature type="non-terminal residue" evidence="5">
    <location>
        <position position="205"/>
    </location>
</feature>
<evidence type="ECO:0000256" key="1">
    <source>
        <dbReference type="PROSITE-ProRule" id="PRU00285"/>
    </source>
</evidence>
<dbReference type="GO" id="GO:0051082">
    <property type="term" value="F:unfolded protein binding"/>
    <property type="evidence" value="ECO:0007669"/>
    <property type="project" value="TreeGrafter"/>
</dbReference>
<proteinExistence type="inferred from homology"/>
<gene>
    <name evidence="5" type="ORF">X975_18005</name>
</gene>
<dbReference type="OrthoDB" id="1431247at2759"/>
<protein>
    <submittedName>
        <fullName evidence="5">Heat shock protein beta-1</fullName>
    </submittedName>
</protein>
<evidence type="ECO:0000259" key="4">
    <source>
        <dbReference type="PROSITE" id="PS01031"/>
    </source>
</evidence>
<comment type="similarity">
    <text evidence="1 2">Belongs to the small heat shock protein (HSP20) family.</text>
</comment>
<dbReference type="InterPro" id="IPR008978">
    <property type="entry name" value="HSP20-like_chaperone"/>
</dbReference>
<dbReference type="PANTHER" id="PTHR45640">
    <property type="entry name" value="HEAT SHOCK PROTEIN HSP-12.2-RELATED"/>
    <property type="match status" value="1"/>
</dbReference>
<dbReference type="PRINTS" id="PR00299">
    <property type="entry name" value="ACRYSTALLIN"/>
</dbReference>
<dbReference type="Gene3D" id="2.60.40.790">
    <property type="match status" value="1"/>
</dbReference>
<keyword evidence="5" id="KW-0346">Stress response</keyword>
<evidence type="ECO:0000256" key="2">
    <source>
        <dbReference type="RuleBase" id="RU003616"/>
    </source>
</evidence>
<dbReference type="InterPro" id="IPR001436">
    <property type="entry name" value="Alpha-crystallin/sHSP_animal"/>
</dbReference>
<organism evidence="5 6">
    <name type="scientific">Stegodyphus mimosarum</name>
    <name type="common">African social velvet spider</name>
    <dbReference type="NCBI Taxonomy" id="407821"/>
    <lineage>
        <taxon>Eukaryota</taxon>
        <taxon>Metazoa</taxon>
        <taxon>Ecdysozoa</taxon>
        <taxon>Arthropoda</taxon>
        <taxon>Chelicerata</taxon>
        <taxon>Arachnida</taxon>
        <taxon>Araneae</taxon>
        <taxon>Araneomorphae</taxon>
        <taxon>Entelegynae</taxon>
        <taxon>Eresoidea</taxon>
        <taxon>Eresidae</taxon>
        <taxon>Stegodyphus</taxon>
    </lineage>
</organism>
<dbReference type="PROSITE" id="PS01031">
    <property type="entry name" value="SHSP"/>
    <property type="match status" value="1"/>
</dbReference>
<feature type="domain" description="SHSP" evidence="4">
    <location>
        <begin position="76"/>
        <end position="183"/>
    </location>
</feature>
<dbReference type="GO" id="GO:0005634">
    <property type="term" value="C:nucleus"/>
    <property type="evidence" value="ECO:0007669"/>
    <property type="project" value="TreeGrafter"/>
</dbReference>
<evidence type="ECO:0000313" key="6">
    <source>
        <dbReference type="Proteomes" id="UP000054359"/>
    </source>
</evidence>
<feature type="compositionally biased region" description="Polar residues" evidence="3">
    <location>
        <begin position="185"/>
        <end position="195"/>
    </location>
</feature>
<reference evidence="5 6" key="1">
    <citation type="submission" date="2013-11" db="EMBL/GenBank/DDBJ databases">
        <title>Genome sequencing of Stegodyphus mimosarum.</title>
        <authorList>
            <person name="Bechsgaard J."/>
        </authorList>
    </citation>
    <scope>NUCLEOTIDE SEQUENCE [LARGE SCALE GENOMIC DNA]</scope>
</reference>
<dbReference type="Proteomes" id="UP000054359">
    <property type="component" value="Unassembled WGS sequence"/>
</dbReference>
<feature type="region of interest" description="Disordered" evidence="3">
    <location>
        <begin position="182"/>
        <end position="205"/>
    </location>
</feature>
<dbReference type="AlphaFoldDB" id="A0A087UUE8"/>
<sequence>MALSTLFDDFPIFGWNNNRPRRSRPLLNHLLDSLEDRMDRKVGHVFRQLPAILLELEDDYEHQPQSKKRKVRSGALSEYEPKSKVMVSTKDNKFQVSVDTSNYQPDEISVKIVNDKIAISAKHESKGNDVYEYHEMYRCFDLPSGVEPSAVTSRLSTSGQLTVEAPLKTKESVVERTVPVEIQNKEQQTVDINKTPTKDQSSETK</sequence>
<dbReference type="CDD" id="cd06526">
    <property type="entry name" value="metazoan_ACD"/>
    <property type="match status" value="1"/>
</dbReference>
<dbReference type="STRING" id="407821.A0A087UUE8"/>
<dbReference type="OMA" id="YEFHEMA"/>
<dbReference type="PANTHER" id="PTHR45640:SF26">
    <property type="entry name" value="RE23625P"/>
    <property type="match status" value="1"/>
</dbReference>